<dbReference type="AlphaFoldDB" id="A0A4Q0Q602"/>
<evidence type="ECO:0000313" key="2">
    <source>
        <dbReference type="EMBL" id="RXG84254.1"/>
    </source>
</evidence>
<reference evidence="2 3" key="1">
    <citation type="submission" date="2018-11" db="EMBL/GenBank/DDBJ databases">
        <title>Bradyrhizobium sp. nov., isolated from effective nodules of peanut in China.</title>
        <authorList>
            <person name="Li Y."/>
        </authorList>
    </citation>
    <scope>NUCLEOTIDE SEQUENCE [LARGE SCALE GENOMIC DNA]</scope>
    <source>
        <strain evidence="2 3">CCBAU 51770</strain>
    </source>
</reference>
<keyword evidence="1" id="KW-0812">Transmembrane</keyword>
<proteinExistence type="predicted"/>
<comment type="caution">
    <text evidence="2">The sequence shown here is derived from an EMBL/GenBank/DDBJ whole genome shotgun (WGS) entry which is preliminary data.</text>
</comment>
<keyword evidence="1" id="KW-1133">Transmembrane helix</keyword>
<name>A0A4Q0Q602_9BRAD</name>
<gene>
    <name evidence="2" type="ORF">EAS61_39390</name>
</gene>
<organism evidence="2 3">
    <name type="scientific">Bradyrhizobium zhanjiangense</name>
    <dbReference type="NCBI Taxonomy" id="1325107"/>
    <lineage>
        <taxon>Bacteria</taxon>
        <taxon>Pseudomonadati</taxon>
        <taxon>Pseudomonadota</taxon>
        <taxon>Alphaproteobacteria</taxon>
        <taxon>Hyphomicrobiales</taxon>
        <taxon>Nitrobacteraceae</taxon>
        <taxon>Bradyrhizobium</taxon>
    </lineage>
</organism>
<keyword evidence="1" id="KW-0472">Membrane</keyword>
<dbReference type="RefSeq" id="WP_091889509.1">
    <property type="nucleotide sequence ID" value="NZ_CP022221.1"/>
</dbReference>
<evidence type="ECO:0000313" key="3">
    <source>
        <dbReference type="Proteomes" id="UP000290174"/>
    </source>
</evidence>
<accession>A0A4Q0Q602</accession>
<dbReference type="Proteomes" id="UP000290174">
    <property type="component" value="Unassembled WGS sequence"/>
</dbReference>
<sequence>MDVLHISIAAMPFLLSLASRTGKAIAPCLLASIFTVLLSGEPHRAVMAWCVGMLIASVAFRERLRAS</sequence>
<feature type="transmembrane region" description="Helical" evidence="1">
    <location>
        <begin position="42"/>
        <end position="60"/>
    </location>
</feature>
<evidence type="ECO:0000256" key="1">
    <source>
        <dbReference type="SAM" id="Phobius"/>
    </source>
</evidence>
<protein>
    <submittedName>
        <fullName evidence="2">Uncharacterized protein</fullName>
    </submittedName>
</protein>
<dbReference type="EMBL" id="RKMK01000077">
    <property type="protein sequence ID" value="RXG84254.1"/>
    <property type="molecule type" value="Genomic_DNA"/>
</dbReference>